<dbReference type="PANTHER" id="PTHR42721:SF3">
    <property type="entry name" value="BETA-D-XYLOSIDASE 5-RELATED"/>
    <property type="match status" value="1"/>
</dbReference>
<dbReference type="GO" id="GO:0016787">
    <property type="term" value="F:hydrolase activity"/>
    <property type="evidence" value="ECO:0007669"/>
    <property type="project" value="UniProtKB-KW"/>
</dbReference>
<evidence type="ECO:0000256" key="2">
    <source>
        <dbReference type="ARBA" id="ARBA00022729"/>
    </source>
</evidence>
<dbReference type="InterPro" id="IPR013783">
    <property type="entry name" value="Ig-like_fold"/>
</dbReference>
<dbReference type="Gene3D" id="2.60.40.10">
    <property type="entry name" value="Immunoglobulins"/>
    <property type="match status" value="1"/>
</dbReference>
<evidence type="ECO:0000313" key="6">
    <source>
        <dbReference type="EMBL" id="MBS2209999.1"/>
    </source>
</evidence>
<dbReference type="InterPro" id="IPR036962">
    <property type="entry name" value="Glyco_hydro_3_N_sf"/>
</dbReference>
<dbReference type="InterPro" id="IPR044993">
    <property type="entry name" value="BXL"/>
</dbReference>
<organism evidence="6 7">
    <name type="scientific">Carboxylicivirga mesophila</name>
    <dbReference type="NCBI Taxonomy" id="1166478"/>
    <lineage>
        <taxon>Bacteria</taxon>
        <taxon>Pseudomonadati</taxon>
        <taxon>Bacteroidota</taxon>
        <taxon>Bacteroidia</taxon>
        <taxon>Marinilabiliales</taxon>
        <taxon>Marinilabiliaceae</taxon>
        <taxon>Carboxylicivirga</taxon>
    </lineage>
</organism>
<comment type="similarity">
    <text evidence="1">Belongs to the glycosyl hydrolase 3 family.</text>
</comment>
<dbReference type="Gene3D" id="3.20.20.300">
    <property type="entry name" value="Glycoside hydrolase, family 3, N-terminal domain"/>
    <property type="match status" value="1"/>
</dbReference>
<feature type="signal peptide" evidence="4">
    <location>
        <begin position="1"/>
        <end position="23"/>
    </location>
</feature>
<name>A0ABS5K4Q3_9BACT</name>
<evidence type="ECO:0000256" key="1">
    <source>
        <dbReference type="ARBA" id="ARBA00005336"/>
    </source>
</evidence>
<evidence type="ECO:0000313" key="7">
    <source>
        <dbReference type="Proteomes" id="UP000721861"/>
    </source>
</evidence>
<dbReference type="SMART" id="SM01217">
    <property type="entry name" value="Fn3_like"/>
    <property type="match status" value="1"/>
</dbReference>
<dbReference type="EMBL" id="JAGUCN010000001">
    <property type="protein sequence ID" value="MBS2209999.1"/>
    <property type="molecule type" value="Genomic_DNA"/>
</dbReference>
<dbReference type="PANTHER" id="PTHR42721">
    <property type="entry name" value="SUGAR HYDROLASE-RELATED"/>
    <property type="match status" value="1"/>
</dbReference>
<dbReference type="RefSeq" id="WP_212224109.1">
    <property type="nucleotide sequence ID" value="NZ_JAGUCN010000001.1"/>
</dbReference>
<sequence length="742" mass="81858">MKKLFIACLFIVSLLVACSTSNQQTSNPVPALPDSLAGTFLDHRIDMEERLDMVINQLSLEEKCAQLMHDAPGIERLGIKPYNWWNEALHGVARMGRATIFPQPIGMASTFDPMLIEDVATAISDEGRAKFNIAQKNGNYLQYAGLTYWSPNVNIFRDPRWGRGMETWGEDPFLSGTLGGAFVKGIQGYDPTYLKAAACAKHYAVHNGPEGLRHSFNAYSSPKDLYETYLPAFKMLVTQYDVEAVMCAYNRTLDVPCCGSTLLLTEILRNNWGFTGHVMSDCGALANFHGLHQYTNDATASSAEAIKHNVSLNCGSTYQNLVETVQAGLISEADIDRNLRLLWRTRFKLGLFDPYGDNPYNHLGPEVVNSKQNVELARKAAQKSVVLLKNNGVLPLNKDIKHLFAIGPLAADVDVMLGNYNGMSNNVISVIEGIAGAVSLGTRFEYRHGFLLTEENKNPIGWAIGEARGAEACIAVVGINTLLEGEEGEAIGSAHKSDRPDLQLPGKQLEYLKQIRKDQDKPLIVVVMGGSPIALEEVHKIADAVIMAWYPGEQGGNAIADIIFGDAIPTGKLPVTFPKSVNQLPPYEDYTMYGRTYKYMKDDPMYPFGFGLNYAEISYSNMSSQKTTYQFGEAITLTADISNGSDFDTEETVQLYVSALDADFPVPMYDLKGFKRETINAGGSTQVRFTIDTSELTNIDEKGEEQYVNGRYRFYIGSTLPSQRAIDLGAPEAGMLELKIEE</sequence>
<dbReference type="InterPro" id="IPR036881">
    <property type="entry name" value="Glyco_hydro_3_C_sf"/>
</dbReference>
<gene>
    <name evidence="6" type="ORF">KEM09_01190</name>
</gene>
<dbReference type="Proteomes" id="UP000721861">
    <property type="component" value="Unassembled WGS sequence"/>
</dbReference>
<dbReference type="PROSITE" id="PS51257">
    <property type="entry name" value="PROKAR_LIPOPROTEIN"/>
    <property type="match status" value="1"/>
</dbReference>
<evidence type="ECO:0000256" key="4">
    <source>
        <dbReference type="SAM" id="SignalP"/>
    </source>
</evidence>
<dbReference type="Gene3D" id="3.40.50.1700">
    <property type="entry name" value="Glycoside hydrolase family 3 C-terminal domain"/>
    <property type="match status" value="1"/>
</dbReference>
<dbReference type="SUPFAM" id="SSF52279">
    <property type="entry name" value="Beta-D-glucan exohydrolase, C-terminal domain"/>
    <property type="match status" value="1"/>
</dbReference>
<dbReference type="InterPro" id="IPR017853">
    <property type="entry name" value="GH"/>
</dbReference>
<evidence type="ECO:0000259" key="5">
    <source>
        <dbReference type="SMART" id="SM01217"/>
    </source>
</evidence>
<dbReference type="InterPro" id="IPR001764">
    <property type="entry name" value="Glyco_hydro_3_N"/>
</dbReference>
<reference evidence="6 7" key="1">
    <citation type="journal article" date="2014" name="Int. J. Syst. Evol. Microbiol.">
        <title>Carboxylicivirga gen. nov. in the family Marinilabiliaceae with two novel species, Carboxylicivirga mesophila sp. nov. and Carboxylicivirga taeanensis sp. nov., and reclassification of Cytophaga fermentans as Saccharicrinis fermentans gen. nov., comb. nov.</title>
        <authorList>
            <person name="Yang S.H."/>
            <person name="Seo H.S."/>
            <person name="Woo J.H."/>
            <person name="Oh H.M."/>
            <person name="Jang H."/>
            <person name="Lee J.H."/>
            <person name="Kim S.J."/>
            <person name="Kwon K.K."/>
        </authorList>
    </citation>
    <scope>NUCLEOTIDE SEQUENCE [LARGE SCALE GENOMIC DNA]</scope>
    <source>
        <strain evidence="6 7">JCM 18290</strain>
    </source>
</reference>
<evidence type="ECO:0000256" key="3">
    <source>
        <dbReference type="ARBA" id="ARBA00022801"/>
    </source>
</evidence>
<dbReference type="InterPro" id="IPR002772">
    <property type="entry name" value="Glyco_hydro_3_C"/>
</dbReference>
<feature type="chain" id="PRO_5047290934" evidence="4">
    <location>
        <begin position="24"/>
        <end position="742"/>
    </location>
</feature>
<keyword evidence="7" id="KW-1185">Reference proteome</keyword>
<proteinExistence type="inferred from homology"/>
<dbReference type="Pfam" id="PF14310">
    <property type="entry name" value="Fn3-like"/>
    <property type="match status" value="1"/>
</dbReference>
<feature type="domain" description="Fibronectin type III-like" evidence="5">
    <location>
        <begin position="651"/>
        <end position="720"/>
    </location>
</feature>
<keyword evidence="3 6" id="KW-0378">Hydrolase</keyword>
<comment type="caution">
    <text evidence="6">The sequence shown here is derived from an EMBL/GenBank/DDBJ whole genome shotgun (WGS) entry which is preliminary data.</text>
</comment>
<keyword evidence="2 4" id="KW-0732">Signal</keyword>
<dbReference type="SUPFAM" id="SSF51445">
    <property type="entry name" value="(Trans)glycosidases"/>
    <property type="match status" value="1"/>
</dbReference>
<protein>
    <submittedName>
        <fullName evidence="6">Glycoside hydrolase family 3 C-terminal domain-containing protein</fullName>
    </submittedName>
</protein>
<dbReference type="PRINTS" id="PR00133">
    <property type="entry name" value="GLHYDRLASE3"/>
</dbReference>
<accession>A0ABS5K4Q3</accession>
<dbReference type="InterPro" id="IPR026891">
    <property type="entry name" value="Fn3-like"/>
</dbReference>
<dbReference type="Pfam" id="PF01915">
    <property type="entry name" value="Glyco_hydro_3_C"/>
    <property type="match status" value="1"/>
</dbReference>
<dbReference type="Pfam" id="PF00933">
    <property type="entry name" value="Glyco_hydro_3"/>
    <property type="match status" value="1"/>
</dbReference>